<gene>
    <name evidence="9" type="primary">flgB</name>
    <name evidence="9" type="ORF">FEAC_16590</name>
</gene>
<dbReference type="AlphaFoldDB" id="A0A0D8FUE1"/>
<keyword evidence="9" id="KW-0282">Flagellum</keyword>
<dbReference type="Proteomes" id="UP000032336">
    <property type="component" value="Unassembled WGS sequence"/>
</dbReference>
<organism evidence="9 10">
    <name type="scientific">Ferrimicrobium acidiphilum DSM 19497</name>
    <dbReference type="NCBI Taxonomy" id="1121877"/>
    <lineage>
        <taxon>Bacteria</taxon>
        <taxon>Bacillati</taxon>
        <taxon>Actinomycetota</taxon>
        <taxon>Acidimicrobiia</taxon>
        <taxon>Acidimicrobiales</taxon>
        <taxon>Acidimicrobiaceae</taxon>
        <taxon>Ferrimicrobium</taxon>
    </lineage>
</organism>
<dbReference type="GO" id="GO:0071973">
    <property type="term" value="P:bacterial-type flagellum-dependent cell motility"/>
    <property type="evidence" value="ECO:0007669"/>
    <property type="project" value="InterPro"/>
</dbReference>
<evidence type="ECO:0000256" key="5">
    <source>
        <dbReference type="ARBA" id="ARBA00024934"/>
    </source>
</evidence>
<dbReference type="InterPro" id="IPR001444">
    <property type="entry name" value="Flag_bb_rod_N"/>
</dbReference>
<accession>A0A0D8FUE1</accession>
<comment type="subunit">
    <text evidence="6">The basal body constitutes a major portion of the flagellar organelle and consists of a number of rings mounted on a central rod.</text>
</comment>
<evidence type="ECO:0000313" key="10">
    <source>
        <dbReference type="Proteomes" id="UP000032336"/>
    </source>
</evidence>
<comment type="caution">
    <text evidence="9">The sequence shown here is derived from an EMBL/GenBank/DDBJ whole genome shotgun (WGS) entry which is preliminary data.</text>
</comment>
<evidence type="ECO:0000256" key="3">
    <source>
        <dbReference type="ARBA" id="ARBA00014376"/>
    </source>
</evidence>
<evidence type="ECO:0000256" key="7">
    <source>
        <dbReference type="SAM" id="MobiDB-lite"/>
    </source>
</evidence>
<feature type="region of interest" description="Disordered" evidence="7">
    <location>
        <begin position="53"/>
        <end position="76"/>
    </location>
</feature>
<proteinExistence type="inferred from homology"/>
<dbReference type="RefSeq" id="WP_052566054.1">
    <property type="nucleotide sequence ID" value="NZ_JQKF01000011.1"/>
</dbReference>
<dbReference type="PIRSF" id="PIRSF002889">
    <property type="entry name" value="Rod_FlgB"/>
    <property type="match status" value="1"/>
</dbReference>
<feature type="domain" description="Flagellar basal body rod protein N-terminal" evidence="8">
    <location>
        <begin position="11"/>
        <end position="36"/>
    </location>
</feature>
<dbReference type="EMBL" id="JXUW01000014">
    <property type="protein sequence ID" value="KJE76579.1"/>
    <property type="molecule type" value="Genomic_DNA"/>
</dbReference>
<dbReference type="InterPro" id="IPR019776">
    <property type="entry name" value="Flagellar_basal_body_rod_CS"/>
</dbReference>
<dbReference type="Pfam" id="PF00460">
    <property type="entry name" value="Flg_bb_rod"/>
    <property type="match status" value="1"/>
</dbReference>
<protein>
    <recommendedName>
        <fullName evidence="3 6">Flagellar basal body rod protein FlgB</fullName>
    </recommendedName>
</protein>
<dbReference type="InterPro" id="IPR006300">
    <property type="entry name" value="FlgB"/>
</dbReference>
<evidence type="ECO:0000256" key="4">
    <source>
        <dbReference type="ARBA" id="ARBA00023143"/>
    </source>
</evidence>
<keyword evidence="9" id="KW-0966">Cell projection</keyword>
<evidence type="ECO:0000313" key="9">
    <source>
        <dbReference type="EMBL" id="KJE76579.1"/>
    </source>
</evidence>
<keyword evidence="9" id="KW-0969">Cilium</keyword>
<comment type="subcellular location">
    <subcellularLocation>
        <location evidence="1 6">Bacterial flagellum basal body</location>
    </subcellularLocation>
</comment>
<evidence type="ECO:0000259" key="8">
    <source>
        <dbReference type="Pfam" id="PF00460"/>
    </source>
</evidence>
<dbReference type="eggNOG" id="COG1815">
    <property type="taxonomic scope" value="Bacteria"/>
</dbReference>
<name>A0A0D8FUE1_9ACTN</name>
<keyword evidence="10" id="KW-1185">Reference proteome</keyword>
<dbReference type="OrthoDB" id="9788334at2"/>
<dbReference type="GeneID" id="78372828"/>
<sequence length="112" mass="11490">MGSTSIQALQFALDGLTAQQHAIANNLANVNTPGFQATNVSFQSSLSNALANGGTASATLSPSTNPESLDGNNVSTGNQLVRLQNNALAYQAVSDQLTTQFKILSGSMGGQF</sequence>
<dbReference type="PROSITE" id="PS00588">
    <property type="entry name" value="FLAGELLA_BB_ROD"/>
    <property type="match status" value="1"/>
</dbReference>
<dbReference type="GO" id="GO:0030694">
    <property type="term" value="C:bacterial-type flagellum basal body, rod"/>
    <property type="evidence" value="ECO:0007669"/>
    <property type="project" value="InterPro"/>
</dbReference>
<keyword evidence="4 6" id="KW-0975">Bacterial flagellum</keyword>
<evidence type="ECO:0000256" key="2">
    <source>
        <dbReference type="ARBA" id="ARBA00009677"/>
    </source>
</evidence>
<dbReference type="STRING" id="1121877.FEAC_16590"/>
<comment type="similarity">
    <text evidence="2 6">Belongs to the flagella basal body rod proteins family.</text>
</comment>
<evidence type="ECO:0000256" key="6">
    <source>
        <dbReference type="PIRNR" id="PIRNR002889"/>
    </source>
</evidence>
<evidence type="ECO:0000256" key="1">
    <source>
        <dbReference type="ARBA" id="ARBA00004117"/>
    </source>
</evidence>
<comment type="function">
    <text evidence="5 6">Structural component of flagellum, the bacterial motility apparatus. Part of the rod structure of flagellar basal body.</text>
</comment>
<reference evidence="9 10" key="1">
    <citation type="submission" date="2015-01" db="EMBL/GenBank/DDBJ databases">
        <title>Draft genome of the acidophilic iron oxidizer Ferrimicrobium acidiphilum strain T23.</title>
        <authorList>
            <person name="Poehlein A."/>
            <person name="Eisen S."/>
            <person name="Schloemann M."/>
            <person name="Johnson B.D."/>
            <person name="Daniel R."/>
            <person name="Muehling M."/>
        </authorList>
    </citation>
    <scope>NUCLEOTIDE SEQUENCE [LARGE SCALE GENOMIC DNA]</scope>
    <source>
        <strain evidence="9 10">T23</strain>
    </source>
</reference>